<dbReference type="Pfam" id="PF00535">
    <property type="entry name" value="Glycos_transf_2"/>
    <property type="match status" value="1"/>
</dbReference>
<name>A0ABZ2USJ5_9CYAN</name>
<dbReference type="EC" id="2.4.-.-" evidence="2"/>
<dbReference type="PANTHER" id="PTHR22916">
    <property type="entry name" value="GLYCOSYLTRANSFERASE"/>
    <property type="match status" value="1"/>
</dbReference>
<dbReference type="PANTHER" id="PTHR22916:SF3">
    <property type="entry name" value="UDP-GLCNAC:BETAGAL BETA-1,3-N-ACETYLGLUCOSAMINYLTRANSFERASE-LIKE PROTEIN 1"/>
    <property type="match status" value="1"/>
</dbReference>
<dbReference type="GO" id="GO:0016757">
    <property type="term" value="F:glycosyltransferase activity"/>
    <property type="evidence" value="ECO:0007669"/>
    <property type="project" value="UniProtKB-KW"/>
</dbReference>
<dbReference type="RefSeq" id="WP_353930087.1">
    <property type="nucleotide sequence ID" value="NZ_CP150886.1"/>
</dbReference>
<evidence type="ECO:0000259" key="1">
    <source>
        <dbReference type="Pfam" id="PF00535"/>
    </source>
</evidence>
<sequence length="315" mass="36700">MNKVSILIPCYNAEKWITQAIESALNQTYLNKEVIVVDDGSTDNSLEIIKSFGNSIHWETGANKGGNAARNRLLELSTGTWLQYLDADDYLLPDKIEKQINFLKQFPHIDIIYSPSILEYWETEMLKQEVLSIPKPHDPYILLALWYLPQTGSPLWKKQAILDVGGWKTDQPVCQEHELYLRLLKAGKGFAYCHNSGSVYRQWSESTVCKKDKTLTYQHRLEITNNLELHLRLIGELNHERLYAINKSRFECARIIWLFNPKWAKSLIKTIHNLDNNFKLPNSTAPWFYQKIYYSLGFESAEMIAKFKRQLLNLN</sequence>
<keyword evidence="3" id="KW-1185">Reference proteome</keyword>
<evidence type="ECO:0000313" key="2">
    <source>
        <dbReference type="EMBL" id="WZB87173.1"/>
    </source>
</evidence>
<proteinExistence type="predicted"/>
<accession>A0ABZ2USJ5</accession>
<feature type="domain" description="Glycosyltransferase 2-like" evidence="1">
    <location>
        <begin position="5"/>
        <end position="113"/>
    </location>
</feature>
<protein>
    <submittedName>
        <fullName evidence="2">Glycosyltransferase</fullName>
        <ecNumber evidence="2">2.4.-.-</ecNumber>
    </submittedName>
</protein>
<dbReference type="Gene3D" id="3.90.550.10">
    <property type="entry name" value="Spore Coat Polysaccharide Biosynthesis Protein SpsA, Chain A"/>
    <property type="match status" value="1"/>
</dbReference>
<dbReference type="InterPro" id="IPR029044">
    <property type="entry name" value="Nucleotide-diphossugar_trans"/>
</dbReference>
<dbReference type="Proteomes" id="UP001483337">
    <property type="component" value="Chromosome"/>
</dbReference>
<organism evidence="2 3">
    <name type="scientific">Okeanomitos corallinicola TIOX110</name>
    <dbReference type="NCBI Taxonomy" id="3133117"/>
    <lineage>
        <taxon>Bacteria</taxon>
        <taxon>Bacillati</taxon>
        <taxon>Cyanobacteriota</taxon>
        <taxon>Cyanophyceae</taxon>
        <taxon>Nostocales</taxon>
        <taxon>Aphanizomenonaceae</taxon>
        <taxon>Okeanomitos</taxon>
    </lineage>
</organism>
<dbReference type="SUPFAM" id="SSF53448">
    <property type="entry name" value="Nucleotide-diphospho-sugar transferases"/>
    <property type="match status" value="1"/>
</dbReference>
<dbReference type="InterPro" id="IPR001173">
    <property type="entry name" value="Glyco_trans_2-like"/>
</dbReference>
<keyword evidence="2" id="KW-0808">Transferase</keyword>
<evidence type="ECO:0000313" key="3">
    <source>
        <dbReference type="Proteomes" id="UP001483337"/>
    </source>
</evidence>
<gene>
    <name evidence="2" type="ORF">WJM97_17560</name>
</gene>
<reference evidence="2 3" key="1">
    <citation type="submission" date="2024-04" db="EMBL/GenBank/DDBJ databases">
        <title>Okeanomitos corallinicola gen. &amp; sp. nov. (Nostocales, Cyanobacteria), a new toxic marine heterocyst-forming cyanobacterium from a coral reef.</title>
        <authorList>
            <person name="Li H."/>
            <person name="Li R."/>
            <person name="Kang J."/>
            <person name="Hii K.S."/>
            <person name="Mohamed H.F."/>
            <person name="Xu X."/>
            <person name="Luo Z."/>
        </authorList>
    </citation>
    <scope>NUCLEOTIDE SEQUENCE [LARGE SCALE GENOMIC DNA]</scope>
    <source>
        <strain evidence="2 3">TIOX110</strain>
    </source>
</reference>
<keyword evidence="2" id="KW-0328">Glycosyltransferase</keyword>
<dbReference type="EMBL" id="CP150886">
    <property type="protein sequence ID" value="WZB87173.1"/>
    <property type="molecule type" value="Genomic_DNA"/>
</dbReference>